<feature type="transmembrane region" description="Helical" evidence="2">
    <location>
        <begin position="12"/>
        <end position="33"/>
    </location>
</feature>
<name>A0ABV9A8W0_9ACTN</name>
<reference evidence="4" key="1">
    <citation type="journal article" date="2019" name="Int. J. Syst. Evol. Microbiol.">
        <title>The Global Catalogue of Microorganisms (GCM) 10K type strain sequencing project: providing services to taxonomists for standard genome sequencing and annotation.</title>
        <authorList>
            <consortium name="The Broad Institute Genomics Platform"/>
            <consortium name="The Broad Institute Genome Sequencing Center for Infectious Disease"/>
            <person name="Wu L."/>
            <person name="Ma J."/>
        </authorList>
    </citation>
    <scope>NUCLEOTIDE SEQUENCE [LARGE SCALE GENOMIC DNA]</scope>
    <source>
        <strain evidence="4">CGMCC 4.7357</strain>
    </source>
</reference>
<keyword evidence="4" id="KW-1185">Reference proteome</keyword>
<sequence>MARTTGRVQAWCGGLVTAVATGSLAWYLASVGLDAASKWAGVLGLFVALAGLVISVMGLRRRSAPAGQSVTGSRVGGGVAQVQNAGNVHISHGRSGVSPPQAPGPGAAAPPAEGQSVSNSGVHGSVDQVRDARGDVDIRQEP</sequence>
<comment type="caution">
    <text evidence="3">The sequence shown here is derived from an EMBL/GenBank/DDBJ whole genome shotgun (WGS) entry which is preliminary data.</text>
</comment>
<evidence type="ECO:0008006" key="5">
    <source>
        <dbReference type="Google" id="ProtNLM"/>
    </source>
</evidence>
<organism evidence="3 4">
    <name type="scientific">Streptomyces ovatisporus</name>
    <dbReference type="NCBI Taxonomy" id="1128682"/>
    <lineage>
        <taxon>Bacteria</taxon>
        <taxon>Bacillati</taxon>
        <taxon>Actinomycetota</taxon>
        <taxon>Actinomycetes</taxon>
        <taxon>Kitasatosporales</taxon>
        <taxon>Streptomycetaceae</taxon>
        <taxon>Streptomyces</taxon>
    </lineage>
</organism>
<dbReference type="EMBL" id="JBHSFH010000007">
    <property type="protein sequence ID" value="MFC4495360.1"/>
    <property type="molecule type" value="Genomic_DNA"/>
</dbReference>
<feature type="transmembrane region" description="Helical" evidence="2">
    <location>
        <begin position="39"/>
        <end position="59"/>
    </location>
</feature>
<evidence type="ECO:0000313" key="3">
    <source>
        <dbReference type="EMBL" id="MFC4495360.1"/>
    </source>
</evidence>
<feature type="region of interest" description="Disordered" evidence="1">
    <location>
        <begin position="88"/>
        <end position="142"/>
    </location>
</feature>
<keyword evidence="2" id="KW-0472">Membrane</keyword>
<proteinExistence type="predicted"/>
<protein>
    <recommendedName>
        <fullName evidence="5">Secreted protein</fullName>
    </recommendedName>
</protein>
<evidence type="ECO:0000256" key="2">
    <source>
        <dbReference type="SAM" id="Phobius"/>
    </source>
</evidence>
<evidence type="ECO:0000313" key="4">
    <source>
        <dbReference type="Proteomes" id="UP001595997"/>
    </source>
</evidence>
<keyword evidence="2" id="KW-1133">Transmembrane helix</keyword>
<keyword evidence="2" id="KW-0812">Transmembrane</keyword>
<dbReference type="RefSeq" id="WP_386448041.1">
    <property type="nucleotide sequence ID" value="NZ_JBHSFH010000007.1"/>
</dbReference>
<gene>
    <name evidence="3" type="ORF">ACFPA8_14585</name>
</gene>
<accession>A0ABV9A8W0</accession>
<evidence type="ECO:0000256" key="1">
    <source>
        <dbReference type="SAM" id="MobiDB-lite"/>
    </source>
</evidence>
<feature type="compositionally biased region" description="Basic and acidic residues" evidence="1">
    <location>
        <begin position="128"/>
        <end position="142"/>
    </location>
</feature>
<dbReference type="Proteomes" id="UP001595997">
    <property type="component" value="Unassembled WGS sequence"/>
</dbReference>